<evidence type="ECO:0000313" key="1">
    <source>
        <dbReference type="EMBL" id="KAI4819242.1"/>
    </source>
</evidence>
<evidence type="ECO:0000313" key="2">
    <source>
        <dbReference type="Proteomes" id="UP001057452"/>
    </source>
</evidence>
<protein>
    <submittedName>
        <fullName evidence="1">Uncharacterized protein</fullName>
    </submittedName>
</protein>
<sequence length="62" mass="7344">METMNLYLLFSLARTRVLRGFLLCKNMQRLTDYNVNGRLQIRGLCDNEHEALLSFVFFIQCL</sequence>
<gene>
    <name evidence="1" type="ORF">KUCAC02_004498</name>
</gene>
<reference evidence="1" key="1">
    <citation type="submission" date="2022-05" db="EMBL/GenBank/DDBJ databases">
        <title>Chromosome-level genome of Chaenocephalus aceratus.</title>
        <authorList>
            <person name="Park H."/>
        </authorList>
    </citation>
    <scope>NUCLEOTIDE SEQUENCE</scope>
    <source>
        <strain evidence="1">KU_202001</strain>
    </source>
</reference>
<name>A0ACB9WYY1_CHAAC</name>
<dbReference type="Proteomes" id="UP001057452">
    <property type="component" value="Chromosome 10"/>
</dbReference>
<comment type="caution">
    <text evidence="1">The sequence shown here is derived from an EMBL/GenBank/DDBJ whole genome shotgun (WGS) entry which is preliminary data.</text>
</comment>
<keyword evidence="2" id="KW-1185">Reference proteome</keyword>
<organism evidence="1 2">
    <name type="scientific">Chaenocephalus aceratus</name>
    <name type="common">Blackfin icefish</name>
    <name type="synonym">Chaenichthys aceratus</name>
    <dbReference type="NCBI Taxonomy" id="36190"/>
    <lineage>
        <taxon>Eukaryota</taxon>
        <taxon>Metazoa</taxon>
        <taxon>Chordata</taxon>
        <taxon>Craniata</taxon>
        <taxon>Vertebrata</taxon>
        <taxon>Euteleostomi</taxon>
        <taxon>Actinopterygii</taxon>
        <taxon>Neopterygii</taxon>
        <taxon>Teleostei</taxon>
        <taxon>Neoteleostei</taxon>
        <taxon>Acanthomorphata</taxon>
        <taxon>Eupercaria</taxon>
        <taxon>Perciformes</taxon>
        <taxon>Notothenioidei</taxon>
        <taxon>Channichthyidae</taxon>
        <taxon>Chaenocephalus</taxon>
    </lineage>
</organism>
<proteinExistence type="predicted"/>
<dbReference type="EMBL" id="CM043794">
    <property type="protein sequence ID" value="KAI4819242.1"/>
    <property type="molecule type" value="Genomic_DNA"/>
</dbReference>
<accession>A0ACB9WYY1</accession>